<organism evidence="2 3">
    <name type="scientific">Lignipirellula cremea</name>
    <dbReference type="NCBI Taxonomy" id="2528010"/>
    <lineage>
        <taxon>Bacteria</taxon>
        <taxon>Pseudomonadati</taxon>
        <taxon>Planctomycetota</taxon>
        <taxon>Planctomycetia</taxon>
        <taxon>Pirellulales</taxon>
        <taxon>Pirellulaceae</taxon>
        <taxon>Lignipirellula</taxon>
    </lineage>
</organism>
<gene>
    <name evidence="2" type="ORF">Pla8534_16150</name>
</gene>
<evidence type="ECO:0000256" key="1">
    <source>
        <dbReference type="SAM" id="MobiDB-lite"/>
    </source>
</evidence>
<accession>A0A518DPR1</accession>
<dbReference type="EMBL" id="CP036433">
    <property type="protein sequence ID" value="QDU93832.1"/>
    <property type="molecule type" value="Genomic_DNA"/>
</dbReference>
<feature type="region of interest" description="Disordered" evidence="1">
    <location>
        <begin position="86"/>
        <end position="109"/>
    </location>
</feature>
<sequence>MLIRGGEKQPVTDRCVLFYSLCVPVDQHSVGCNCKNVLIGCPATPFFKGTSCYRNDPCLAAVNDGGAPASLAAWFSAAQERDEIAGMAGRKRGGWRRESESPRMQSEVR</sequence>
<reference evidence="2 3" key="1">
    <citation type="submission" date="2019-02" db="EMBL/GenBank/DDBJ databases">
        <title>Deep-cultivation of Planctomycetes and their phenomic and genomic characterization uncovers novel biology.</title>
        <authorList>
            <person name="Wiegand S."/>
            <person name="Jogler M."/>
            <person name="Boedeker C."/>
            <person name="Pinto D."/>
            <person name="Vollmers J."/>
            <person name="Rivas-Marin E."/>
            <person name="Kohn T."/>
            <person name="Peeters S.H."/>
            <person name="Heuer A."/>
            <person name="Rast P."/>
            <person name="Oberbeckmann S."/>
            <person name="Bunk B."/>
            <person name="Jeske O."/>
            <person name="Meyerdierks A."/>
            <person name="Storesund J.E."/>
            <person name="Kallscheuer N."/>
            <person name="Luecker S."/>
            <person name="Lage O.M."/>
            <person name="Pohl T."/>
            <person name="Merkel B.J."/>
            <person name="Hornburger P."/>
            <person name="Mueller R.-W."/>
            <person name="Bruemmer F."/>
            <person name="Labrenz M."/>
            <person name="Spormann A.M."/>
            <person name="Op den Camp H."/>
            <person name="Overmann J."/>
            <person name="Amann R."/>
            <person name="Jetten M.S.M."/>
            <person name="Mascher T."/>
            <person name="Medema M.H."/>
            <person name="Devos D.P."/>
            <person name="Kaster A.-K."/>
            <person name="Ovreas L."/>
            <person name="Rohde M."/>
            <person name="Galperin M.Y."/>
            <person name="Jogler C."/>
        </authorList>
    </citation>
    <scope>NUCLEOTIDE SEQUENCE [LARGE SCALE GENOMIC DNA]</scope>
    <source>
        <strain evidence="2 3">Pla85_3_4</strain>
    </source>
</reference>
<dbReference type="KEGG" id="lcre:Pla8534_16150"/>
<proteinExistence type="predicted"/>
<dbReference type="Proteomes" id="UP000317648">
    <property type="component" value="Chromosome"/>
</dbReference>
<name>A0A518DPR1_9BACT</name>
<evidence type="ECO:0000313" key="2">
    <source>
        <dbReference type="EMBL" id="QDU93832.1"/>
    </source>
</evidence>
<protein>
    <submittedName>
        <fullName evidence="2">Uncharacterized protein</fullName>
    </submittedName>
</protein>
<dbReference type="AlphaFoldDB" id="A0A518DPR1"/>
<feature type="compositionally biased region" description="Basic and acidic residues" evidence="1">
    <location>
        <begin position="95"/>
        <end position="109"/>
    </location>
</feature>
<keyword evidence="3" id="KW-1185">Reference proteome</keyword>
<evidence type="ECO:0000313" key="3">
    <source>
        <dbReference type="Proteomes" id="UP000317648"/>
    </source>
</evidence>